<feature type="domain" description="Protein kinase" evidence="2">
    <location>
        <begin position="49"/>
        <end position="305"/>
    </location>
</feature>
<evidence type="ECO:0000313" key="4">
    <source>
        <dbReference type="Proteomes" id="UP001457282"/>
    </source>
</evidence>
<keyword evidence="4" id="KW-1185">Reference proteome</keyword>
<feature type="compositionally biased region" description="Polar residues" evidence="1">
    <location>
        <begin position="1"/>
        <end position="23"/>
    </location>
</feature>
<evidence type="ECO:0000259" key="2">
    <source>
        <dbReference type="PROSITE" id="PS50011"/>
    </source>
</evidence>
<evidence type="ECO:0000256" key="1">
    <source>
        <dbReference type="SAM" id="MobiDB-lite"/>
    </source>
</evidence>
<dbReference type="InterPro" id="IPR053235">
    <property type="entry name" value="Ser_Thr_kinase"/>
</dbReference>
<dbReference type="PROSITE" id="PS50011">
    <property type="entry name" value="PROTEIN_KINASE_DOM"/>
    <property type="match status" value="1"/>
</dbReference>
<dbReference type="InterPro" id="IPR008271">
    <property type="entry name" value="Ser/Thr_kinase_AS"/>
</dbReference>
<dbReference type="Pfam" id="PF00069">
    <property type="entry name" value="Pkinase"/>
    <property type="match status" value="1"/>
</dbReference>
<comment type="caution">
    <text evidence="3">The sequence shown here is derived from an EMBL/GenBank/DDBJ whole genome shotgun (WGS) entry which is preliminary data.</text>
</comment>
<protein>
    <recommendedName>
        <fullName evidence="2">Protein kinase domain-containing protein</fullName>
    </recommendedName>
</protein>
<dbReference type="PANTHER" id="PTHR24361">
    <property type="entry name" value="MITOGEN-ACTIVATED KINASE KINASE KINASE"/>
    <property type="match status" value="1"/>
</dbReference>
<dbReference type="Gene3D" id="1.10.510.10">
    <property type="entry name" value="Transferase(Phosphotransferase) domain 1"/>
    <property type="match status" value="1"/>
</dbReference>
<dbReference type="CDD" id="cd06623">
    <property type="entry name" value="PKc_MAPKK_plant_like"/>
    <property type="match status" value="1"/>
</dbReference>
<dbReference type="GO" id="GO:0004674">
    <property type="term" value="F:protein serine/threonine kinase activity"/>
    <property type="evidence" value="ECO:0007669"/>
    <property type="project" value="TreeGrafter"/>
</dbReference>
<dbReference type="EMBL" id="JBEDUW010000006">
    <property type="protein sequence ID" value="KAK9924041.1"/>
    <property type="molecule type" value="Genomic_DNA"/>
</dbReference>
<evidence type="ECO:0000313" key="3">
    <source>
        <dbReference type="EMBL" id="KAK9924041.1"/>
    </source>
</evidence>
<dbReference type="InterPro" id="IPR000719">
    <property type="entry name" value="Prot_kinase_dom"/>
</dbReference>
<organism evidence="3 4">
    <name type="scientific">Rubus argutus</name>
    <name type="common">Southern blackberry</name>
    <dbReference type="NCBI Taxonomy" id="59490"/>
    <lineage>
        <taxon>Eukaryota</taxon>
        <taxon>Viridiplantae</taxon>
        <taxon>Streptophyta</taxon>
        <taxon>Embryophyta</taxon>
        <taxon>Tracheophyta</taxon>
        <taxon>Spermatophyta</taxon>
        <taxon>Magnoliopsida</taxon>
        <taxon>eudicotyledons</taxon>
        <taxon>Gunneridae</taxon>
        <taxon>Pentapetalae</taxon>
        <taxon>rosids</taxon>
        <taxon>fabids</taxon>
        <taxon>Rosales</taxon>
        <taxon>Rosaceae</taxon>
        <taxon>Rosoideae</taxon>
        <taxon>Rosoideae incertae sedis</taxon>
        <taxon>Rubus</taxon>
    </lineage>
</organism>
<dbReference type="AlphaFoldDB" id="A0AAW1WJQ1"/>
<feature type="region of interest" description="Disordered" evidence="1">
    <location>
        <begin position="1"/>
        <end position="36"/>
    </location>
</feature>
<accession>A0AAW1WJQ1</accession>
<gene>
    <name evidence="3" type="ORF">M0R45_032430</name>
</gene>
<proteinExistence type="predicted"/>
<dbReference type="Gene3D" id="3.30.200.20">
    <property type="entry name" value="Phosphorylase Kinase, domain 1"/>
    <property type="match status" value="1"/>
</dbReference>
<dbReference type="SMART" id="SM00220">
    <property type="entry name" value="S_TKc"/>
    <property type="match status" value="1"/>
</dbReference>
<reference evidence="3 4" key="1">
    <citation type="journal article" date="2023" name="G3 (Bethesda)">
        <title>A chromosome-length genome assembly and annotation of blackberry (Rubus argutus, cv. 'Hillquist').</title>
        <authorList>
            <person name="Bruna T."/>
            <person name="Aryal R."/>
            <person name="Dudchenko O."/>
            <person name="Sargent D.J."/>
            <person name="Mead D."/>
            <person name="Buti M."/>
            <person name="Cavallini A."/>
            <person name="Hytonen T."/>
            <person name="Andres J."/>
            <person name="Pham M."/>
            <person name="Weisz D."/>
            <person name="Mascagni F."/>
            <person name="Usai G."/>
            <person name="Natali L."/>
            <person name="Bassil N."/>
            <person name="Fernandez G.E."/>
            <person name="Lomsadze A."/>
            <person name="Armour M."/>
            <person name="Olukolu B."/>
            <person name="Poorten T."/>
            <person name="Britton C."/>
            <person name="Davik J."/>
            <person name="Ashrafi H."/>
            <person name="Aiden E.L."/>
            <person name="Borodovsky M."/>
            <person name="Worthington M."/>
        </authorList>
    </citation>
    <scope>NUCLEOTIDE SEQUENCE [LARGE SCALE GENOMIC DNA]</scope>
    <source>
        <strain evidence="3">PI 553951</strain>
    </source>
</reference>
<dbReference type="SUPFAM" id="SSF56112">
    <property type="entry name" value="Protein kinase-like (PK-like)"/>
    <property type="match status" value="1"/>
</dbReference>
<dbReference type="PANTHER" id="PTHR24361:SF762">
    <property type="entry name" value="MITOGEN-ACTIVATED PROTEIN KINASE KINASE 5"/>
    <property type="match status" value="1"/>
</dbReference>
<dbReference type="PROSITE" id="PS00108">
    <property type="entry name" value="PROTEIN_KINASE_ST"/>
    <property type="match status" value="1"/>
</dbReference>
<dbReference type="GO" id="GO:0005524">
    <property type="term" value="F:ATP binding"/>
    <property type="evidence" value="ECO:0007669"/>
    <property type="project" value="InterPro"/>
</dbReference>
<dbReference type="Proteomes" id="UP001457282">
    <property type="component" value="Unassembled WGS sequence"/>
</dbReference>
<dbReference type="GO" id="GO:0005737">
    <property type="term" value="C:cytoplasm"/>
    <property type="evidence" value="ECO:0007669"/>
    <property type="project" value="TreeGrafter"/>
</dbReference>
<dbReference type="InterPro" id="IPR011009">
    <property type="entry name" value="Kinase-like_dom_sf"/>
</dbReference>
<sequence>MLTTSCESSSTCKRLTIDQTSEPRQPFPPRPISAPSGSTEVLMFNFSELERVNPIGSRAGGTVYSAVHKPTGRLYALKVLYGYHEDSVRLQIIREGQIFHDVDNPNVVKCYDMFDHNGDIQVLLEFMDGGSLKGKHIHNEKALSDLTRQILAGLVHLHGRHVVHRDIKPSNLLINSRHEVKIADFVGRVLAKTMDPCNSSVANTAYMCPERIDTDINHGKFDPYAGDIWSLGVCILELYMGRYPFYVVGGQKGDFASLTWAICRSQPPEAPPTASGEFRHFIACCLQRDPNKRLSAVQLLQHSFISGNGGG</sequence>
<name>A0AAW1WJQ1_RUBAR</name>